<sequence>MNIEKKWKRTSLGEFIKLKSGFAFKSKDYTKPGEGTVPIIRISDIQQGKVYTSNAEHVPSEQADVKFLIEKGDLLIAMSGATTGKTGVYSEDNIAFLNQRVGNLKLVNEEDSCLRYRDYLVQSLQSEILKRAYGAAQPNISAKEFESIEILLAPHHEQKRIASKLDAIFEKLEMAQSRLEKVPKLLKRFRMSVLSAAVSGELTEEWRDVNNADDWEHVSLKQVGKGFNYGSSAKSKKEGSVPVLRMGNLQDGKLDWSDLVYTSDEKEIEKYKLESGDILFNRTNSPELVGKTSIYRGEREAIFAGYLIKVQGTERLNSEYLNIQLNSPHARDYCWQVKTDGVSQSNINAQKLKAYEFNLPSIEEQEEIVRVVSELLAKSDLVKKQYEAAKFRVDKLTQSILARAFRGELFEPFTEKAERLAQPQSSDLGEEKPKEQEVRAEHVDEVPVRIQPTSKAVDDKSELLSQLKSAPKAMTAQQLFDSSSFETFKAIDELFVELKRLLELKLIEKVGEGENCQFKAAK</sequence>
<name>A0A7U5S6B3_VIBAN</name>
<organism evidence="6 7">
    <name type="scientific">Vibrio anguillarum</name>
    <name type="common">Listonella anguillarum</name>
    <dbReference type="NCBI Taxonomy" id="55601"/>
    <lineage>
        <taxon>Bacteria</taxon>
        <taxon>Pseudomonadati</taxon>
        <taxon>Pseudomonadota</taxon>
        <taxon>Gammaproteobacteria</taxon>
        <taxon>Vibrionales</taxon>
        <taxon>Vibrionaceae</taxon>
        <taxon>Vibrio</taxon>
    </lineage>
</organism>
<evidence type="ECO:0000259" key="5">
    <source>
        <dbReference type="Pfam" id="PF01420"/>
    </source>
</evidence>
<feature type="region of interest" description="Disordered" evidence="4">
    <location>
        <begin position="419"/>
        <end position="441"/>
    </location>
</feature>
<dbReference type="GO" id="GO:0009307">
    <property type="term" value="P:DNA restriction-modification system"/>
    <property type="evidence" value="ECO:0007669"/>
    <property type="project" value="UniProtKB-KW"/>
</dbReference>
<reference evidence="6 7" key="1">
    <citation type="submission" date="2018-12" db="EMBL/GenBank/DDBJ databases">
        <title>Characterization and Draft Genome of Vibrio anguillarum J360 Marine Pathogen Isolated from an Outbreak in Lumpfish (Cyclopterus lumpus).</title>
        <authorList>
            <person name="Vasquez J.I."/>
            <person name="Cao T."/>
            <person name="Chakraborty S."/>
            <person name="Gnanagobal H."/>
            <person name="Wescot J."/>
            <person name="Boyce D."/>
            <person name="Santander J."/>
        </authorList>
    </citation>
    <scope>NUCLEOTIDE SEQUENCE [LARGE SCALE GENOMIC DNA]</scope>
    <source>
        <strain evidence="6 7">J360</strain>
    </source>
</reference>
<proteinExistence type="inferred from homology"/>
<dbReference type="RefSeq" id="WP_019283182.1">
    <property type="nucleotide sequence ID" value="NZ_CP023054.1"/>
</dbReference>
<dbReference type="Gene3D" id="3.90.220.20">
    <property type="entry name" value="DNA methylase specificity domains"/>
    <property type="match status" value="2"/>
</dbReference>
<dbReference type="InterPro" id="IPR051212">
    <property type="entry name" value="Type-I_RE_S_subunit"/>
</dbReference>
<dbReference type="Pfam" id="PF01420">
    <property type="entry name" value="Methylase_S"/>
    <property type="match status" value="2"/>
</dbReference>
<dbReference type="GO" id="GO:0004519">
    <property type="term" value="F:endonuclease activity"/>
    <property type="evidence" value="ECO:0007669"/>
    <property type="project" value="UniProtKB-KW"/>
</dbReference>
<comment type="similarity">
    <text evidence="1">Belongs to the type-I restriction system S methylase family.</text>
</comment>
<dbReference type="REBASE" id="292896">
    <property type="entry name" value="S.VanJ360ORF11840P"/>
</dbReference>
<dbReference type="EMBL" id="CP034672">
    <property type="protein sequence ID" value="AZS25634.1"/>
    <property type="molecule type" value="Genomic_DNA"/>
</dbReference>
<evidence type="ECO:0000256" key="3">
    <source>
        <dbReference type="ARBA" id="ARBA00023125"/>
    </source>
</evidence>
<dbReference type="PANTHER" id="PTHR43140">
    <property type="entry name" value="TYPE-1 RESTRICTION ENZYME ECOKI SPECIFICITY PROTEIN"/>
    <property type="match status" value="1"/>
</dbReference>
<dbReference type="AlphaFoldDB" id="A0A7U5S6B3"/>
<dbReference type="InterPro" id="IPR000055">
    <property type="entry name" value="Restrct_endonuc_typeI_TRD"/>
</dbReference>
<dbReference type="Proteomes" id="UP000256923">
    <property type="component" value="Chromosome 1"/>
</dbReference>
<evidence type="ECO:0000313" key="6">
    <source>
        <dbReference type="EMBL" id="AZS25634.1"/>
    </source>
</evidence>
<feature type="domain" description="Type I restriction modification DNA specificity" evidence="5">
    <location>
        <begin position="213"/>
        <end position="387"/>
    </location>
</feature>
<evidence type="ECO:0000313" key="7">
    <source>
        <dbReference type="Proteomes" id="UP000256923"/>
    </source>
</evidence>
<protein>
    <submittedName>
        <fullName evidence="6">Restriction endonuclease subunit S</fullName>
    </submittedName>
</protein>
<keyword evidence="2" id="KW-0680">Restriction system</keyword>
<evidence type="ECO:0000256" key="2">
    <source>
        <dbReference type="ARBA" id="ARBA00022747"/>
    </source>
</evidence>
<dbReference type="PANTHER" id="PTHR43140:SF1">
    <property type="entry name" value="TYPE I RESTRICTION ENZYME ECOKI SPECIFICITY SUBUNIT"/>
    <property type="match status" value="1"/>
</dbReference>
<dbReference type="GO" id="GO:0003677">
    <property type="term" value="F:DNA binding"/>
    <property type="evidence" value="ECO:0007669"/>
    <property type="project" value="UniProtKB-KW"/>
</dbReference>
<accession>A0A7U5S6B3</accession>
<feature type="domain" description="Type I restriction modification DNA specificity" evidence="5">
    <location>
        <begin position="5"/>
        <end position="182"/>
    </location>
</feature>
<gene>
    <name evidence="6" type="ORF">DYL72_11845</name>
</gene>
<dbReference type="InterPro" id="IPR044946">
    <property type="entry name" value="Restrct_endonuc_typeI_TRD_sf"/>
</dbReference>
<keyword evidence="6" id="KW-0540">Nuclease</keyword>
<dbReference type="SUPFAM" id="SSF116734">
    <property type="entry name" value="DNA methylase specificity domain"/>
    <property type="match status" value="2"/>
</dbReference>
<feature type="compositionally biased region" description="Basic and acidic residues" evidence="4">
    <location>
        <begin position="429"/>
        <end position="441"/>
    </location>
</feature>
<keyword evidence="6" id="KW-0378">Hydrolase</keyword>
<evidence type="ECO:0000256" key="1">
    <source>
        <dbReference type="ARBA" id="ARBA00010923"/>
    </source>
</evidence>
<keyword evidence="6" id="KW-0255">Endonuclease</keyword>
<dbReference type="CDD" id="cd17278">
    <property type="entry name" value="RMtype1_S_LdeBORF1052P-TRD2-CR2"/>
    <property type="match status" value="1"/>
</dbReference>
<dbReference type="CDD" id="cd17524">
    <property type="entry name" value="RMtype1_S_EcoUTORF5051P-TRD2-CR2_like"/>
    <property type="match status" value="1"/>
</dbReference>
<keyword evidence="3" id="KW-0238">DNA-binding</keyword>
<evidence type="ECO:0000256" key="4">
    <source>
        <dbReference type="SAM" id="MobiDB-lite"/>
    </source>
</evidence>